<dbReference type="RefSeq" id="WP_052176422.1">
    <property type="nucleotide sequence ID" value="NZ_FNNA01000002.1"/>
</dbReference>
<evidence type="ECO:0000256" key="1">
    <source>
        <dbReference type="ARBA" id="ARBA00004533"/>
    </source>
</evidence>
<feature type="domain" description="Mce/MlaD" evidence="9">
    <location>
        <begin position="70"/>
        <end position="155"/>
    </location>
</feature>
<dbReference type="EMBL" id="FNNA01000002">
    <property type="protein sequence ID" value="SDX04423.1"/>
    <property type="molecule type" value="Genomic_DNA"/>
</dbReference>
<dbReference type="InterPro" id="IPR051800">
    <property type="entry name" value="PqiA-PqiB_transport"/>
</dbReference>
<dbReference type="Proteomes" id="UP000182944">
    <property type="component" value="Unassembled WGS sequence"/>
</dbReference>
<accession>A0A1H2YGT6</accession>
<dbReference type="AlphaFoldDB" id="A0A1H2YGT6"/>
<keyword evidence="3" id="KW-0997">Cell inner membrane</keyword>
<evidence type="ECO:0000259" key="9">
    <source>
        <dbReference type="Pfam" id="PF02470"/>
    </source>
</evidence>
<name>A0A1H2YGT6_9RHOB</name>
<feature type="domain" description="Mce/MlaD" evidence="9">
    <location>
        <begin position="319"/>
        <end position="419"/>
    </location>
</feature>
<feature type="compositionally biased region" description="Basic and acidic residues" evidence="7">
    <location>
        <begin position="1"/>
        <end position="11"/>
    </location>
</feature>
<reference evidence="11" key="1">
    <citation type="submission" date="2016-10" db="EMBL/GenBank/DDBJ databases">
        <authorList>
            <person name="Varghese N."/>
            <person name="Submissions S."/>
        </authorList>
    </citation>
    <scope>NUCLEOTIDE SEQUENCE [LARGE SCALE GENOMIC DNA]</scope>
    <source>
        <strain evidence="11">DSM 29303</strain>
    </source>
</reference>
<dbReference type="Pfam" id="PF02470">
    <property type="entry name" value="MlaD"/>
    <property type="match status" value="3"/>
</dbReference>
<feature type="domain" description="Mce/MlaD" evidence="9">
    <location>
        <begin position="190"/>
        <end position="245"/>
    </location>
</feature>
<proteinExistence type="predicted"/>
<keyword evidence="11" id="KW-1185">Reference proteome</keyword>
<evidence type="ECO:0000256" key="6">
    <source>
        <dbReference type="ARBA" id="ARBA00023136"/>
    </source>
</evidence>
<feature type="compositionally biased region" description="Low complexity" evidence="7">
    <location>
        <begin position="12"/>
        <end position="25"/>
    </location>
</feature>
<evidence type="ECO:0000313" key="10">
    <source>
        <dbReference type="EMBL" id="SDX04423.1"/>
    </source>
</evidence>
<evidence type="ECO:0000256" key="5">
    <source>
        <dbReference type="ARBA" id="ARBA00022989"/>
    </source>
</evidence>
<evidence type="ECO:0000256" key="4">
    <source>
        <dbReference type="ARBA" id="ARBA00022692"/>
    </source>
</evidence>
<comment type="subcellular location">
    <subcellularLocation>
        <location evidence="1">Cell inner membrane</location>
    </subcellularLocation>
</comment>
<dbReference type="PANTHER" id="PTHR30462">
    <property type="entry name" value="INTERMEMBRANE TRANSPORT PROTEIN PQIB-RELATED"/>
    <property type="match status" value="1"/>
</dbReference>
<protein>
    <submittedName>
        <fullName evidence="10">Paraquat-inducible protein B</fullName>
    </submittedName>
</protein>
<dbReference type="PANTHER" id="PTHR30462:SF0">
    <property type="entry name" value="INTERMEMBRANE TRANSPORT PROTEIN YEBT"/>
    <property type="match status" value="1"/>
</dbReference>
<dbReference type="InterPro" id="IPR003399">
    <property type="entry name" value="Mce/MlaD"/>
</dbReference>
<keyword evidence="4 8" id="KW-0812">Transmembrane</keyword>
<evidence type="ECO:0000256" key="3">
    <source>
        <dbReference type="ARBA" id="ARBA00022519"/>
    </source>
</evidence>
<keyword evidence="5 8" id="KW-1133">Transmembrane helix</keyword>
<feature type="region of interest" description="Disordered" evidence="7">
    <location>
        <begin position="1"/>
        <end position="32"/>
    </location>
</feature>
<organism evidence="10 11">
    <name type="scientific">Paracoccus sanguinis</name>
    <dbReference type="NCBI Taxonomy" id="1545044"/>
    <lineage>
        <taxon>Bacteria</taxon>
        <taxon>Pseudomonadati</taxon>
        <taxon>Pseudomonadota</taxon>
        <taxon>Alphaproteobacteria</taxon>
        <taxon>Rhodobacterales</taxon>
        <taxon>Paracoccaceae</taxon>
        <taxon>Paracoccus</taxon>
    </lineage>
</organism>
<keyword evidence="6 8" id="KW-0472">Membrane</keyword>
<sequence>MTDIPPPDRRPTAPSAPAGPAEPSAMRPASPVRRTAARAARAGVSVIWAVPIIALLVTMALAWNAYTGRGTLVSVAFSDATGITPGETALKFREITVGKVEAVRFTRDLQRVVVDIRVDKDIASFIDDDAEFWIVRPQVSAQGISRLDTVLTGAFIEGYWDDKPGAADLDVHEGLDKAPLTRSNERGTWVTLASTSAKGMAEGAPIFFRGLQVGRMQNLRLAERDETVMADVFVAAPHDQRLTTATVFWDTSGFNVSLGPQGVQLNVSSVSSLLQGGAEFATLSSGGQPVQPGHVFTLQPDQQAAQNSLFAASPEDELRLTVLLPEAVRGLSEGADVQFQGLTVGRVTALSVRVAPPADGQPGQVLQDITIALSPQRLGLPDTATPADALAFLSGRVEQGLRARVTGAGFLGTSLMVELVELPDQPPARIAVDAQPFPVVPSAPTDSSDIAATAQGFMTRIGNLKIEELLKSATDMMNSVTAIASSQDTRAIPAGLRKTIDEAQATAAELRAAVEELRGAGVVANISGAATQASELATKLNGAADKVPGIVDSLDKAAASVRDVDFAGLATEARGAVADIRAVVGTEAARALPGNLSAAMDRVGTAAGDIGDIASDLKANQIGPKIGKFVDDASATAASIREAAVDIPGMVEKIDAAATSVDEFDWSGISASGKGLVDDLRAMLGTEDAAQLPRNLSDTLKAASGLLTDLRDGNAAGSLNAALASARRAMDEVAQAANTLPQLSNRFQQLASRAEAVIAAYGDRGAFNTESINTMRALRRAAENFGSLAATIERNPRAFILGR</sequence>
<evidence type="ECO:0000256" key="7">
    <source>
        <dbReference type="SAM" id="MobiDB-lite"/>
    </source>
</evidence>
<gene>
    <name evidence="10" type="ORF">SAMN05444276_102855</name>
</gene>
<dbReference type="STRING" id="1545044.SAMN05444276_102855"/>
<feature type="transmembrane region" description="Helical" evidence="8">
    <location>
        <begin position="42"/>
        <end position="63"/>
    </location>
</feature>
<keyword evidence="2" id="KW-1003">Cell membrane</keyword>
<dbReference type="GO" id="GO:0005886">
    <property type="term" value="C:plasma membrane"/>
    <property type="evidence" value="ECO:0007669"/>
    <property type="project" value="UniProtKB-SubCell"/>
</dbReference>
<evidence type="ECO:0000313" key="11">
    <source>
        <dbReference type="Proteomes" id="UP000182944"/>
    </source>
</evidence>
<evidence type="ECO:0000256" key="8">
    <source>
        <dbReference type="SAM" id="Phobius"/>
    </source>
</evidence>
<evidence type="ECO:0000256" key="2">
    <source>
        <dbReference type="ARBA" id="ARBA00022475"/>
    </source>
</evidence>
<dbReference type="OrthoDB" id="9806984at2"/>